<feature type="region of interest" description="Disordered" evidence="1">
    <location>
        <begin position="37"/>
        <end position="63"/>
    </location>
</feature>
<name>A0ABV9FW79_9ACTN</name>
<reference evidence="3" key="1">
    <citation type="journal article" date="2019" name="Int. J. Syst. Evol. Microbiol.">
        <title>The Global Catalogue of Microorganisms (GCM) 10K type strain sequencing project: providing services to taxonomists for standard genome sequencing and annotation.</title>
        <authorList>
            <consortium name="The Broad Institute Genomics Platform"/>
            <consortium name="The Broad Institute Genome Sequencing Center for Infectious Disease"/>
            <person name="Wu L."/>
            <person name="Ma J."/>
        </authorList>
    </citation>
    <scope>NUCLEOTIDE SEQUENCE [LARGE SCALE GENOMIC DNA]</scope>
    <source>
        <strain evidence="3">CGMCC 4.7139</strain>
    </source>
</reference>
<keyword evidence="3" id="KW-1185">Reference proteome</keyword>
<feature type="region of interest" description="Disordered" evidence="1">
    <location>
        <begin position="1"/>
        <end position="21"/>
    </location>
</feature>
<dbReference type="RefSeq" id="WP_381190447.1">
    <property type="nucleotide sequence ID" value="NZ_JBHSFE010000002.1"/>
</dbReference>
<accession>A0ABV9FW79</accession>
<proteinExistence type="predicted"/>
<organism evidence="2 3">
    <name type="scientific">Streptomyces maoxianensis</name>
    <dbReference type="NCBI Taxonomy" id="1459942"/>
    <lineage>
        <taxon>Bacteria</taxon>
        <taxon>Bacillati</taxon>
        <taxon>Actinomycetota</taxon>
        <taxon>Actinomycetes</taxon>
        <taxon>Kitasatosporales</taxon>
        <taxon>Streptomycetaceae</taxon>
        <taxon>Streptomyces</taxon>
    </lineage>
</organism>
<protein>
    <submittedName>
        <fullName evidence="2">Uncharacterized protein</fullName>
    </submittedName>
</protein>
<evidence type="ECO:0000313" key="2">
    <source>
        <dbReference type="EMBL" id="MFC4606276.1"/>
    </source>
</evidence>
<evidence type="ECO:0000313" key="3">
    <source>
        <dbReference type="Proteomes" id="UP001595993"/>
    </source>
</evidence>
<dbReference type="EMBL" id="JBHSFE010000002">
    <property type="protein sequence ID" value="MFC4606276.1"/>
    <property type="molecule type" value="Genomic_DNA"/>
</dbReference>
<feature type="region of interest" description="Disordered" evidence="1">
    <location>
        <begin position="128"/>
        <end position="151"/>
    </location>
</feature>
<sequence length="151" mass="16794">MQRWRQAWDEGAPGALRSPRQQLACCESDARRYALASRSVSRSTRSSVPKRPSTPAGAHRRIHCSASRTSLVLGVSAHGASLQQIERDEVSRLATGQLQHAPRTAVHTLLQRTEIELALGVDDHLAVQDNLPPARRPRRRSRGTPRSDRVR</sequence>
<comment type="caution">
    <text evidence="2">The sequence shown here is derived from an EMBL/GenBank/DDBJ whole genome shotgun (WGS) entry which is preliminary data.</text>
</comment>
<gene>
    <name evidence="2" type="ORF">ACFO9E_00315</name>
</gene>
<evidence type="ECO:0000256" key="1">
    <source>
        <dbReference type="SAM" id="MobiDB-lite"/>
    </source>
</evidence>
<feature type="compositionally biased region" description="Low complexity" evidence="1">
    <location>
        <begin position="37"/>
        <end position="55"/>
    </location>
</feature>
<dbReference type="Proteomes" id="UP001595993">
    <property type="component" value="Unassembled WGS sequence"/>
</dbReference>